<dbReference type="InterPro" id="IPR007040">
    <property type="entry name" value="Ribosome_modulation_factor"/>
</dbReference>
<evidence type="ECO:0000313" key="5">
    <source>
        <dbReference type="Proteomes" id="UP000531216"/>
    </source>
</evidence>
<dbReference type="AlphaFoldDB" id="A0A7W6FVH7"/>
<dbReference type="EMBL" id="JACIDO010000007">
    <property type="protein sequence ID" value="MBB3937141.1"/>
    <property type="molecule type" value="Genomic_DNA"/>
</dbReference>
<protein>
    <submittedName>
        <fullName evidence="4">Ribosome modulation factor</fullName>
    </submittedName>
</protein>
<comment type="caution">
    <text evidence="4">The sequence shown here is derived from an EMBL/GenBank/DDBJ whole genome shotgun (WGS) entry which is preliminary data.</text>
</comment>
<organism evidence="4 5">
    <name type="scientific">Aureimonas phyllosphaerae</name>
    <dbReference type="NCBI Taxonomy" id="1166078"/>
    <lineage>
        <taxon>Bacteria</taxon>
        <taxon>Pseudomonadati</taxon>
        <taxon>Pseudomonadota</taxon>
        <taxon>Alphaproteobacteria</taxon>
        <taxon>Hyphomicrobiales</taxon>
        <taxon>Aurantimonadaceae</taxon>
        <taxon>Aureimonas</taxon>
    </lineage>
</organism>
<dbReference type="NCBIfam" id="NF041886">
    <property type="entry name" value="Rmf_CrpP_fam"/>
    <property type="match status" value="1"/>
</dbReference>
<evidence type="ECO:0000256" key="3">
    <source>
        <dbReference type="SAM" id="MobiDB-lite"/>
    </source>
</evidence>
<reference evidence="4 5" key="1">
    <citation type="submission" date="2020-08" db="EMBL/GenBank/DDBJ databases">
        <title>Genomic Encyclopedia of Type Strains, Phase IV (KMG-IV): sequencing the most valuable type-strain genomes for metagenomic binning, comparative biology and taxonomic classification.</title>
        <authorList>
            <person name="Goeker M."/>
        </authorList>
    </citation>
    <scope>NUCLEOTIDE SEQUENCE [LARGE SCALE GENOMIC DNA]</scope>
    <source>
        <strain evidence="4 5">DSM 25024</strain>
    </source>
</reference>
<keyword evidence="2" id="KW-0810">Translation regulation</keyword>
<name>A0A7W6FVH7_9HYPH</name>
<evidence type="ECO:0000313" key="4">
    <source>
        <dbReference type="EMBL" id="MBB3937141.1"/>
    </source>
</evidence>
<dbReference type="OrthoDB" id="7205624at2"/>
<proteinExistence type="predicted"/>
<dbReference type="Gene3D" id="1.10.10.620">
    <property type="entry name" value="ribosome modulation factor like domain"/>
    <property type="match status" value="1"/>
</dbReference>
<gene>
    <name evidence="4" type="ORF">GGR05_003306</name>
</gene>
<keyword evidence="1" id="KW-0963">Cytoplasm</keyword>
<accession>A0A7W6FVH7</accession>
<sequence>MATDAFQQGKLAFQNNVPKSACEYPAGSTLRNEWMEGWSQGLNARPADHSHDAGHEGETRH</sequence>
<dbReference type="Proteomes" id="UP000531216">
    <property type="component" value="Unassembled WGS sequence"/>
</dbReference>
<dbReference type="GO" id="GO:0006417">
    <property type="term" value="P:regulation of translation"/>
    <property type="evidence" value="ECO:0007669"/>
    <property type="project" value="UniProtKB-KW"/>
</dbReference>
<feature type="compositionally biased region" description="Basic and acidic residues" evidence="3">
    <location>
        <begin position="46"/>
        <end position="61"/>
    </location>
</feature>
<feature type="region of interest" description="Disordered" evidence="3">
    <location>
        <begin position="37"/>
        <end position="61"/>
    </location>
</feature>
<evidence type="ECO:0000256" key="2">
    <source>
        <dbReference type="ARBA" id="ARBA00022845"/>
    </source>
</evidence>
<dbReference type="RefSeq" id="WP_090965796.1">
    <property type="nucleotide sequence ID" value="NZ_FOOA01000021.1"/>
</dbReference>
<dbReference type="InterPro" id="IPR023200">
    <property type="entry name" value="RMF_sf"/>
</dbReference>
<keyword evidence="5" id="KW-1185">Reference proteome</keyword>
<dbReference type="Pfam" id="PF04957">
    <property type="entry name" value="RMF"/>
    <property type="match status" value="1"/>
</dbReference>
<evidence type="ECO:0000256" key="1">
    <source>
        <dbReference type="ARBA" id="ARBA00022490"/>
    </source>
</evidence>